<name>A0A238J800_9RHOB</name>
<dbReference type="AlphaFoldDB" id="A0A238J800"/>
<dbReference type="Gene3D" id="3.40.50.720">
    <property type="entry name" value="NAD(P)-binding Rossmann-like Domain"/>
    <property type="match status" value="1"/>
</dbReference>
<keyword evidence="5" id="KW-1185">Reference proteome</keyword>
<dbReference type="FunFam" id="3.40.50.720:FF:000084">
    <property type="entry name" value="Short-chain dehydrogenase reductase"/>
    <property type="match status" value="1"/>
</dbReference>
<evidence type="ECO:0000313" key="4">
    <source>
        <dbReference type="EMBL" id="SMX25996.1"/>
    </source>
</evidence>
<evidence type="ECO:0000313" key="5">
    <source>
        <dbReference type="Proteomes" id="UP000225972"/>
    </source>
</evidence>
<dbReference type="PANTHER" id="PTHR42879">
    <property type="entry name" value="3-OXOACYL-(ACYL-CARRIER-PROTEIN) REDUCTASE"/>
    <property type="match status" value="1"/>
</dbReference>
<dbReference type="EC" id="1.1.1.30" evidence="4"/>
<dbReference type="SUPFAM" id="SSF51735">
    <property type="entry name" value="NAD(P)-binding Rossmann-fold domains"/>
    <property type="match status" value="1"/>
</dbReference>
<dbReference type="EMBL" id="FXXP01000001">
    <property type="protein sequence ID" value="SMX25996.1"/>
    <property type="molecule type" value="Genomic_DNA"/>
</dbReference>
<dbReference type="InterPro" id="IPR057326">
    <property type="entry name" value="KR_dom"/>
</dbReference>
<keyword evidence="4" id="KW-0560">Oxidoreductase</keyword>
<dbReference type="OrthoDB" id="9804774at2"/>
<dbReference type="Proteomes" id="UP000225972">
    <property type="component" value="Unassembled WGS sequence"/>
</dbReference>
<sequence length="252" mass="25921">MSVQDKHVIVTGGGTGVGADIAESMAHAGAKVTIMGRSEAPLREVAKQHKFIGWVTCDVTDPDAVKEAFQQARGLNGPIDVVVANAGAAESVPFAKMSAAQLQAMLSVNLVGVANVWQAALGDMKSQGWGRMIAVASTAGLKGYPYVSAYCAAKHGVVGLTKALALELASTGVTANAICPGFIETPMLDRSIANIVEKTGMSEEQARASLSSGNPQKRFIQTDEVAGTALWLCTDAARGVNGHALALSGGEV</sequence>
<evidence type="ECO:0000256" key="2">
    <source>
        <dbReference type="RuleBase" id="RU000363"/>
    </source>
</evidence>
<reference evidence="5" key="1">
    <citation type="submission" date="2017-05" db="EMBL/GenBank/DDBJ databases">
        <authorList>
            <person name="Rodrigo-Torres L."/>
            <person name="Arahal R. D."/>
            <person name="Lucena T."/>
        </authorList>
    </citation>
    <scope>NUCLEOTIDE SEQUENCE [LARGE SCALE GENOMIC DNA]</scope>
    <source>
        <strain evidence="5">CECT 8649</strain>
    </source>
</reference>
<dbReference type="InterPro" id="IPR036291">
    <property type="entry name" value="NAD(P)-bd_dom_sf"/>
</dbReference>
<gene>
    <name evidence="4" type="primary">bdhA_1</name>
    <name evidence="4" type="ORF">TRP8649_00068</name>
</gene>
<dbReference type="CDD" id="cd05233">
    <property type="entry name" value="SDR_c"/>
    <property type="match status" value="1"/>
</dbReference>
<evidence type="ECO:0000256" key="1">
    <source>
        <dbReference type="ARBA" id="ARBA00006484"/>
    </source>
</evidence>
<proteinExistence type="inferred from homology"/>
<dbReference type="InterPro" id="IPR002347">
    <property type="entry name" value="SDR_fam"/>
</dbReference>
<feature type="domain" description="Ketoreductase" evidence="3">
    <location>
        <begin position="6"/>
        <end position="185"/>
    </location>
</feature>
<evidence type="ECO:0000259" key="3">
    <source>
        <dbReference type="SMART" id="SM00822"/>
    </source>
</evidence>
<dbReference type="Pfam" id="PF00106">
    <property type="entry name" value="adh_short"/>
    <property type="match status" value="1"/>
</dbReference>
<dbReference type="InterPro" id="IPR050259">
    <property type="entry name" value="SDR"/>
</dbReference>
<protein>
    <submittedName>
        <fullName evidence="4">D-beta-hydroxybutyrate dehydrogenase</fullName>
        <ecNumber evidence="4">1.1.1.30</ecNumber>
    </submittedName>
</protein>
<dbReference type="GO" id="GO:0032787">
    <property type="term" value="P:monocarboxylic acid metabolic process"/>
    <property type="evidence" value="ECO:0007669"/>
    <property type="project" value="UniProtKB-ARBA"/>
</dbReference>
<dbReference type="RefSeq" id="WP_099241537.1">
    <property type="nucleotide sequence ID" value="NZ_FXXP01000001.1"/>
</dbReference>
<dbReference type="PRINTS" id="PR00080">
    <property type="entry name" value="SDRFAMILY"/>
</dbReference>
<dbReference type="PROSITE" id="PS00061">
    <property type="entry name" value="ADH_SHORT"/>
    <property type="match status" value="1"/>
</dbReference>
<dbReference type="InterPro" id="IPR020904">
    <property type="entry name" value="Sc_DH/Rdtase_CS"/>
</dbReference>
<comment type="similarity">
    <text evidence="1 2">Belongs to the short-chain dehydrogenases/reductases (SDR) family.</text>
</comment>
<organism evidence="4 5">
    <name type="scientific">Pelagimonas phthalicica</name>
    <dbReference type="NCBI Taxonomy" id="1037362"/>
    <lineage>
        <taxon>Bacteria</taxon>
        <taxon>Pseudomonadati</taxon>
        <taxon>Pseudomonadota</taxon>
        <taxon>Alphaproteobacteria</taxon>
        <taxon>Rhodobacterales</taxon>
        <taxon>Roseobacteraceae</taxon>
        <taxon>Pelagimonas</taxon>
    </lineage>
</organism>
<dbReference type="SMART" id="SM00822">
    <property type="entry name" value="PKS_KR"/>
    <property type="match status" value="1"/>
</dbReference>
<dbReference type="PANTHER" id="PTHR42879:SF2">
    <property type="entry name" value="3-OXOACYL-[ACYL-CARRIER-PROTEIN] REDUCTASE FABG"/>
    <property type="match status" value="1"/>
</dbReference>
<dbReference type="GO" id="GO:0003858">
    <property type="term" value="F:3-hydroxybutyrate dehydrogenase activity"/>
    <property type="evidence" value="ECO:0007669"/>
    <property type="project" value="UniProtKB-EC"/>
</dbReference>
<accession>A0A238J800</accession>
<dbReference type="PRINTS" id="PR00081">
    <property type="entry name" value="GDHRDH"/>
</dbReference>